<proteinExistence type="predicted"/>
<dbReference type="AlphaFoldDB" id="A0A239GPW5"/>
<evidence type="ECO:0000313" key="3">
    <source>
        <dbReference type="Proteomes" id="UP000198393"/>
    </source>
</evidence>
<dbReference type="OrthoDB" id="794760at2"/>
<keyword evidence="1" id="KW-1133">Transmembrane helix</keyword>
<accession>A0A239GPW5</accession>
<dbReference type="Proteomes" id="UP000198393">
    <property type="component" value="Unassembled WGS sequence"/>
</dbReference>
<organism evidence="2 3">
    <name type="scientific">Ekhidna lutea</name>
    <dbReference type="NCBI Taxonomy" id="447679"/>
    <lineage>
        <taxon>Bacteria</taxon>
        <taxon>Pseudomonadati</taxon>
        <taxon>Bacteroidota</taxon>
        <taxon>Cytophagia</taxon>
        <taxon>Cytophagales</taxon>
        <taxon>Reichenbachiellaceae</taxon>
        <taxon>Ekhidna</taxon>
    </lineage>
</organism>
<keyword evidence="3" id="KW-1185">Reference proteome</keyword>
<feature type="transmembrane region" description="Helical" evidence="1">
    <location>
        <begin position="67"/>
        <end position="87"/>
    </location>
</feature>
<evidence type="ECO:0000313" key="2">
    <source>
        <dbReference type="EMBL" id="SNS71266.1"/>
    </source>
</evidence>
<feature type="transmembrane region" description="Helical" evidence="1">
    <location>
        <begin position="37"/>
        <end position="61"/>
    </location>
</feature>
<reference evidence="2 3" key="1">
    <citation type="submission" date="2017-06" db="EMBL/GenBank/DDBJ databases">
        <authorList>
            <person name="Kim H.J."/>
            <person name="Triplett B.A."/>
        </authorList>
    </citation>
    <scope>NUCLEOTIDE SEQUENCE [LARGE SCALE GENOMIC DNA]</scope>
    <source>
        <strain evidence="2 3">DSM 19307</strain>
    </source>
</reference>
<sequence length="118" mass="12576">MKSLGFLGKLMYAGPMAMFGIFHLMGANDMKGMVPDFLPAPVVFVYITGIALLLAAIAIIIGKKAKLATQLLGLMLALFAVLIHLPGFMSQDPVSSSMFLKDIALAGSAWFMSAHLTD</sequence>
<evidence type="ECO:0008006" key="4">
    <source>
        <dbReference type="Google" id="ProtNLM"/>
    </source>
</evidence>
<evidence type="ECO:0000256" key="1">
    <source>
        <dbReference type="SAM" id="Phobius"/>
    </source>
</evidence>
<protein>
    <recommendedName>
        <fullName evidence="4">DoxX protein</fullName>
    </recommendedName>
</protein>
<name>A0A239GPW5_EKHLU</name>
<dbReference type="EMBL" id="FZPD01000002">
    <property type="protein sequence ID" value="SNS71266.1"/>
    <property type="molecule type" value="Genomic_DNA"/>
</dbReference>
<keyword evidence="1" id="KW-0812">Transmembrane</keyword>
<dbReference type="RefSeq" id="WP_089355728.1">
    <property type="nucleotide sequence ID" value="NZ_FZPD01000002.1"/>
</dbReference>
<gene>
    <name evidence="2" type="ORF">SAMN05421640_0956</name>
</gene>
<feature type="transmembrane region" description="Helical" evidence="1">
    <location>
        <begin position="6"/>
        <end position="25"/>
    </location>
</feature>
<keyword evidence="1" id="KW-0472">Membrane</keyword>